<dbReference type="Gene3D" id="3.30.70.100">
    <property type="match status" value="1"/>
</dbReference>
<evidence type="ECO:0000256" key="7">
    <source>
        <dbReference type="SAM" id="Phobius"/>
    </source>
</evidence>
<evidence type="ECO:0000313" key="10">
    <source>
        <dbReference type="EMBL" id="BCJ36775.1"/>
    </source>
</evidence>
<dbReference type="InterPro" id="IPR023408">
    <property type="entry name" value="MscS_beta-dom_sf"/>
</dbReference>
<dbReference type="EMBL" id="AP023355">
    <property type="protein sequence ID" value="BCJ36775.1"/>
    <property type="molecule type" value="Genomic_DNA"/>
</dbReference>
<evidence type="ECO:0000256" key="6">
    <source>
        <dbReference type="ARBA" id="ARBA00023136"/>
    </source>
</evidence>
<dbReference type="PANTHER" id="PTHR30460">
    <property type="entry name" value="MODERATE CONDUCTANCE MECHANOSENSITIVE CHANNEL YBIO"/>
    <property type="match status" value="1"/>
</dbReference>
<keyword evidence="3" id="KW-1003">Cell membrane</keyword>
<evidence type="ECO:0000256" key="4">
    <source>
        <dbReference type="ARBA" id="ARBA00022692"/>
    </source>
</evidence>
<dbReference type="KEGG" id="atl:Athai_42780"/>
<dbReference type="InterPro" id="IPR010920">
    <property type="entry name" value="LSM_dom_sf"/>
</dbReference>
<dbReference type="PANTHER" id="PTHR30460:SF0">
    <property type="entry name" value="MODERATE CONDUCTANCE MECHANOSENSITIVE CHANNEL YBIO"/>
    <property type="match status" value="1"/>
</dbReference>
<dbReference type="Pfam" id="PF00924">
    <property type="entry name" value="MS_channel_2nd"/>
    <property type="match status" value="1"/>
</dbReference>
<dbReference type="SUPFAM" id="SSF82689">
    <property type="entry name" value="Mechanosensitive channel protein MscS (YggB), C-terminal domain"/>
    <property type="match status" value="1"/>
</dbReference>
<keyword evidence="4 7" id="KW-0812">Transmembrane</keyword>
<comment type="similarity">
    <text evidence="2">Belongs to the MscS (TC 1.A.23) family.</text>
</comment>
<dbReference type="FunFam" id="2.30.30.60:FF:000001">
    <property type="entry name" value="MscS Mechanosensitive ion channel"/>
    <property type="match status" value="1"/>
</dbReference>
<dbReference type="InterPro" id="IPR006685">
    <property type="entry name" value="MscS_channel_2nd"/>
</dbReference>
<feature type="domain" description="Mechanosensitive ion channel MscS" evidence="8">
    <location>
        <begin position="172"/>
        <end position="235"/>
    </location>
</feature>
<dbReference type="InterPro" id="IPR049142">
    <property type="entry name" value="MS_channel_1st"/>
</dbReference>
<evidence type="ECO:0000256" key="2">
    <source>
        <dbReference type="ARBA" id="ARBA00008017"/>
    </source>
</evidence>
<evidence type="ECO:0000259" key="9">
    <source>
        <dbReference type="Pfam" id="PF21088"/>
    </source>
</evidence>
<dbReference type="InterPro" id="IPR011066">
    <property type="entry name" value="MscS_channel_C_sf"/>
</dbReference>
<dbReference type="InterPro" id="IPR045276">
    <property type="entry name" value="YbiO_bact"/>
</dbReference>
<comment type="subcellular location">
    <subcellularLocation>
        <location evidence="1">Cell membrane</location>
        <topology evidence="1">Multi-pass membrane protein</topology>
    </subcellularLocation>
</comment>
<dbReference type="InterPro" id="IPR011014">
    <property type="entry name" value="MscS_channel_TM-2"/>
</dbReference>
<keyword evidence="6 7" id="KW-0472">Membrane</keyword>
<dbReference type="SUPFAM" id="SSF50182">
    <property type="entry name" value="Sm-like ribonucleoproteins"/>
    <property type="match status" value="1"/>
</dbReference>
<dbReference type="RefSeq" id="WP_203963097.1">
    <property type="nucleotide sequence ID" value="NZ_AP023355.1"/>
</dbReference>
<dbReference type="GO" id="GO:0005886">
    <property type="term" value="C:plasma membrane"/>
    <property type="evidence" value="ECO:0007669"/>
    <property type="project" value="UniProtKB-SubCell"/>
</dbReference>
<feature type="transmembrane region" description="Helical" evidence="7">
    <location>
        <begin position="53"/>
        <end position="75"/>
    </location>
</feature>
<dbReference type="Gene3D" id="1.10.287.1260">
    <property type="match status" value="1"/>
</dbReference>
<accession>A0A7R7DRY3</accession>
<evidence type="ECO:0000256" key="5">
    <source>
        <dbReference type="ARBA" id="ARBA00022989"/>
    </source>
</evidence>
<name>A0A7R7DRY3_9ACTN</name>
<keyword evidence="5 7" id="KW-1133">Transmembrane helix</keyword>
<dbReference type="AlphaFoldDB" id="A0A7R7DRY3"/>
<protein>
    <submittedName>
        <fullName evidence="10">Mechanosensitive ion channel protein MscS</fullName>
    </submittedName>
</protein>
<dbReference type="SUPFAM" id="SSF82861">
    <property type="entry name" value="Mechanosensitive channel protein MscS (YggB), transmembrane region"/>
    <property type="match status" value="1"/>
</dbReference>
<sequence>MLSAEALVSAAPLALKLAGKPDCANDPNSFCQTVWNWTGHNPSLGWLAASSEWLLVKPFRIILILVVALLVRWFLHRMIRRFTRSKDNYSTPAVLRPLKERVDASLRENGVLSERRRQRSATIGSVLRNVTSIVVFSIAVMMILSELGMDLAPLLASAGIAGVALGFGAQSLVKDVISGMFMLLEDQYGVGDLINVGEVTGTVEAVGLRITTVRDVAGVLWYIRNGEVIRIGNYSQSWAMVIIDVPVGFGAPVGEATDALQRAADSLGDDADWSADFIDKPEVLGVQQLTPEGAVLRVTAKTTSDGQWKVGRELRRRIVAEMEQAGVALGLDLRRFLGQEEDGLR</sequence>
<evidence type="ECO:0000259" key="8">
    <source>
        <dbReference type="Pfam" id="PF00924"/>
    </source>
</evidence>
<keyword evidence="11" id="KW-1185">Reference proteome</keyword>
<dbReference type="Pfam" id="PF21088">
    <property type="entry name" value="MS_channel_1st"/>
    <property type="match status" value="1"/>
</dbReference>
<evidence type="ECO:0000256" key="1">
    <source>
        <dbReference type="ARBA" id="ARBA00004651"/>
    </source>
</evidence>
<feature type="transmembrane region" description="Helical" evidence="7">
    <location>
        <begin position="151"/>
        <end position="173"/>
    </location>
</feature>
<evidence type="ECO:0000256" key="3">
    <source>
        <dbReference type="ARBA" id="ARBA00022475"/>
    </source>
</evidence>
<evidence type="ECO:0000313" key="11">
    <source>
        <dbReference type="Proteomes" id="UP000611640"/>
    </source>
</evidence>
<gene>
    <name evidence="10" type="ORF">Athai_42780</name>
</gene>
<proteinExistence type="inferred from homology"/>
<dbReference type="Proteomes" id="UP000611640">
    <property type="component" value="Chromosome"/>
</dbReference>
<dbReference type="GO" id="GO:0008381">
    <property type="term" value="F:mechanosensitive monoatomic ion channel activity"/>
    <property type="evidence" value="ECO:0007669"/>
    <property type="project" value="InterPro"/>
</dbReference>
<dbReference type="FunFam" id="1.10.287.1260:FF:000005">
    <property type="entry name" value="Mechanosensitive ion channel family protein"/>
    <property type="match status" value="1"/>
</dbReference>
<feature type="transmembrane region" description="Helical" evidence="7">
    <location>
        <begin position="126"/>
        <end position="145"/>
    </location>
</feature>
<organism evidence="10 11">
    <name type="scientific">Actinocatenispora thailandica</name>
    <dbReference type="NCBI Taxonomy" id="227318"/>
    <lineage>
        <taxon>Bacteria</taxon>
        <taxon>Bacillati</taxon>
        <taxon>Actinomycetota</taxon>
        <taxon>Actinomycetes</taxon>
        <taxon>Micromonosporales</taxon>
        <taxon>Micromonosporaceae</taxon>
        <taxon>Actinocatenispora</taxon>
    </lineage>
</organism>
<feature type="domain" description="Mechanosensitive ion channel transmembrane helices 2/3" evidence="9">
    <location>
        <begin position="129"/>
        <end position="170"/>
    </location>
</feature>
<reference evidence="10 11" key="1">
    <citation type="submission" date="2020-08" db="EMBL/GenBank/DDBJ databases">
        <title>Whole genome shotgun sequence of Actinocatenispora thailandica NBRC 105041.</title>
        <authorList>
            <person name="Komaki H."/>
            <person name="Tamura T."/>
        </authorList>
    </citation>
    <scope>NUCLEOTIDE SEQUENCE [LARGE SCALE GENOMIC DNA]</scope>
    <source>
        <strain evidence="10 11">NBRC 105041</strain>
    </source>
</reference>
<dbReference type="Gene3D" id="2.30.30.60">
    <property type="match status" value="1"/>
</dbReference>